<evidence type="ECO:0000256" key="7">
    <source>
        <dbReference type="SAM" id="MobiDB-lite"/>
    </source>
</evidence>
<dbReference type="PANTHER" id="PTHR12081">
    <property type="entry name" value="TRANSCRIPTION FACTOR E2F"/>
    <property type="match status" value="1"/>
</dbReference>
<evidence type="ECO:0000256" key="5">
    <source>
        <dbReference type="RuleBase" id="RU003796"/>
    </source>
</evidence>
<comment type="similarity">
    <text evidence="1 5">Belongs to the E2F/DP family.</text>
</comment>
<keyword evidence="3 5" id="KW-0238">DNA-binding</keyword>
<evidence type="ECO:0000256" key="6">
    <source>
        <dbReference type="SAM" id="Coils"/>
    </source>
</evidence>
<feature type="region of interest" description="Disordered" evidence="7">
    <location>
        <begin position="31"/>
        <end position="53"/>
    </location>
</feature>
<dbReference type="InterPro" id="IPR036390">
    <property type="entry name" value="WH_DNA-bd_sf"/>
</dbReference>
<dbReference type="AlphaFoldDB" id="A0AAD3R7W4"/>
<dbReference type="InterPro" id="IPR032198">
    <property type="entry name" value="E2F_CC-MB"/>
</dbReference>
<keyword evidence="2 5" id="KW-0805">Transcription regulation</keyword>
<dbReference type="Gene3D" id="6.10.250.540">
    <property type="match status" value="1"/>
</dbReference>
<proteinExistence type="inferred from homology"/>
<dbReference type="Proteomes" id="UP001279410">
    <property type="component" value="Unassembled WGS sequence"/>
</dbReference>
<comment type="subcellular location">
    <subcellularLocation>
        <location evidence="5">Nucleus</location>
    </subcellularLocation>
</comment>
<dbReference type="GO" id="GO:0000978">
    <property type="term" value="F:RNA polymerase II cis-regulatory region sequence-specific DNA binding"/>
    <property type="evidence" value="ECO:0007669"/>
    <property type="project" value="InterPro"/>
</dbReference>
<comment type="caution">
    <text evidence="9">The sequence shown here is derived from an EMBL/GenBank/DDBJ whole genome shotgun (WGS) entry which is preliminary data.</text>
</comment>
<dbReference type="InterPro" id="IPR015633">
    <property type="entry name" value="E2F"/>
</dbReference>
<feature type="domain" description="E2F/DP family winged-helix DNA-binding" evidence="8">
    <location>
        <begin position="58"/>
        <end position="124"/>
    </location>
</feature>
<dbReference type="Gene3D" id="1.10.10.10">
    <property type="entry name" value="Winged helix-like DNA-binding domain superfamily/Winged helix DNA-binding domain"/>
    <property type="match status" value="1"/>
</dbReference>
<dbReference type="SMART" id="SM01372">
    <property type="entry name" value="E2F_TDP"/>
    <property type="match status" value="1"/>
</dbReference>
<protein>
    <submittedName>
        <fullName evidence="9">Transcription factor E2F4-like isoform X1</fullName>
    </submittedName>
</protein>
<dbReference type="Pfam" id="PF16421">
    <property type="entry name" value="E2F_CC-MB"/>
    <property type="match status" value="1"/>
</dbReference>
<dbReference type="InterPro" id="IPR037241">
    <property type="entry name" value="E2F-DP_heterodim"/>
</dbReference>
<evidence type="ECO:0000313" key="10">
    <source>
        <dbReference type="Proteomes" id="UP001279410"/>
    </source>
</evidence>
<keyword evidence="5" id="KW-0539">Nucleus</keyword>
<organism evidence="9 10">
    <name type="scientific">Lates japonicus</name>
    <name type="common">Japanese lates</name>
    <dbReference type="NCBI Taxonomy" id="270547"/>
    <lineage>
        <taxon>Eukaryota</taxon>
        <taxon>Metazoa</taxon>
        <taxon>Chordata</taxon>
        <taxon>Craniata</taxon>
        <taxon>Vertebrata</taxon>
        <taxon>Euteleostomi</taxon>
        <taxon>Actinopterygii</taxon>
        <taxon>Neopterygii</taxon>
        <taxon>Teleostei</taxon>
        <taxon>Neoteleostei</taxon>
        <taxon>Acanthomorphata</taxon>
        <taxon>Carangaria</taxon>
        <taxon>Carangaria incertae sedis</taxon>
        <taxon>Centropomidae</taxon>
        <taxon>Lates</taxon>
    </lineage>
</organism>
<dbReference type="InterPro" id="IPR036388">
    <property type="entry name" value="WH-like_DNA-bd_sf"/>
</dbReference>
<dbReference type="GO" id="GO:0046983">
    <property type="term" value="F:protein dimerization activity"/>
    <property type="evidence" value="ECO:0007669"/>
    <property type="project" value="InterPro"/>
</dbReference>
<dbReference type="Pfam" id="PF02319">
    <property type="entry name" value="WHD_E2F_TDP"/>
    <property type="match status" value="1"/>
</dbReference>
<dbReference type="InterPro" id="IPR003316">
    <property type="entry name" value="E2F_WHTH_DNA-bd_dom"/>
</dbReference>
<keyword evidence="4 5" id="KW-0804">Transcription</keyword>
<accession>A0AAD3R7W4</accession>
<dbReference type="SUPFAM" id="SSF144074">
    <property type="entry name" value="E2F-DP heterodimerization region"/>
    <property type="match status" value="1"/>
</dbReference>
<evidence type="ECO:0000256" key="3">
    <source>
        <dbReference type="ARBA" id="ARBA00023125"/>
    </source>
</evidence>
<evidence type="ECO:0000256" key="2">
    <source>
        <dbReference type="ARBA" id="ARBA00023015"/>
    </source>
</evidence>
<keyword evidence="10" id="KW-1185">Reference proteome</keyword>
<dbReference type="PANTHER" id="PTHR12081:SF18">
    <property type="entry name" value="TRANSCRIPTION FACTOR E2F2-RELATED"/>
    <property type="match status" value="1"/>
</dbReference>
<keyword evidence="6" id="KW-0175">Coiled coil</keyword>
<dbReference type="CDD" id="cd14660">
    <property type="entry name" value="E2F_DD"/>
    <property type="match status" value="1"/>
</dbReference>
<dbReference type="SUPFAM" id="SSF46785">
    <property type="entry name" value="Winged helix' DNA-binding domain"/>
    <property type="match status" value="1"/>
</dbReference>
<dbReference type="FunFam" id="1.10.10.10:FF:000008">
    <property type="entry name" value="E2F transcription factor 1"/>
    <property type="match status" value="1"/>
</dbReference>
<sequence length="374" mass="41062">MRHMTAAVDHTASVSSVSLVASLCRCSQQRPSSMDAELSPHSPDGDTEMPDQNLKSQRSLRSLHLLATRFVKLLQEAEGGVLDLKEAVRVLAVGQKRRIYDITNVLEGIDLIVKISKNIVKWIGPTPGDNTVQLTHRLTQLKSELEDLEQKEQICQVEPLLKSTLTYVNHEDICNCFSGHTLLAVRAPSGTQLDVPIPKAVQNSPAKYQIYLKSISGPIDVLLLNKNSASSVPVVLPVPPPEEMLQNAKLAMSTSGATESSTAPYQASADTRHCTKSRQTAMEDMQPPPALSFIKPGPNRTVAPKLRDLSKELKELLDPSKEITNTDIITKLMASEVFSPLLHLSPPPSEQDYFYNLDDSEGLCDLFDVPVLNV</sequence>
<name>A0AAD3R7W4_LATJO</name>
<dbReference type="GO" id="GO:0000981">
    <property type="term" value="F:DNA-binding transcription factor activity, RNA polymerase II-specific"/>
    <property type="evidence" value="ECO:0007669"/>
    <property type="project" value="TreeGrafter"/>
</dbReference>
<evidence type="ECO:0000256" key="4">
    <source>
        <dbReference type="ARBA" id="ARBA00023163"/>
    </source>
</evidence>
<dbReference type="EMBL" id="BRZM01000033">
    <property type="protein sequence ID" value="GLD58411.1"/>
    <property type="molecule type" value="Genomic_DNA"/>
</dbReference>
<dbReference type="GO" id="GO:0090575">
    <property type="term" value="C:RNA polymerase II transcription regulator complex"/>
    <property type="evidence" value="ECO:0007669"/>
    <property type="project" value="TreeGrafter"/>
</dbReference>
<evidence type="ECO:0000256" key="1">
    <source>
        <dbReference type="ARBA" id="ARBA00010940"/>
    </source>
</evidence>
<evidence type="ECO:0000313" key="9">
    <source>
        <dbReference type="EMBL" id="GLD58411.1"/>
    </source>
</evidence>
<evidence type="ECO:0000259" key="8">
    <source>
        <dbReference type="SMART" id="SM01372"/>
    </source>
</evidence>
<reference evidence="9" key="1">
    <citation type="submission" date="2022-08" db="EMBL/GenBank/DDBJ databases">
        <title>Genome sequencing of akame (Lates japonicus).</title>
        <authorList>
            <person name="Hashiguchi Y."/>
            <person name="Takahashi H."/>
        </authorList>
    </citation>
    <scope>NUCLEOTIDE SEQUENCE</scope>
    <source>
        <strain evidence="9">Kochi</strain>
    </source>
</reference>
<gene>
    <name evidence="9" type="ORF">AKAME5_001053800</name>
</gene>
<feature type="coiled-coil region" evidence="6">
    <location>
        <begin position="131"/>
        <end position="158"/>
    </location>
</feature>